<evidence type="ECO:0000313" key="1">
    <source>
        <dbReference type="EMBL" id="ROW05059.1"/>
    </source>
</evidence>
<protein>
    <submittedName>
        <fullName evidence="1">Uncharacterized protein</fullName>
    </submittedName>
</protein>
<evidence type="ECO:0000313" key="2">
    <source>
        <dbReference type="Proteomes" id="UP000284375"/>
    </source>
</evidence>
<dbReference type="AlphaFoldDB" id="A0A423WNI0"/>
<comment type="caution">
    <text evidence="1">The sequence shown here is derived from an EMBL/GenBank/DDBJ whole genome shotgun (WGS) entry which is preliminary data.</text>
</comment>
<gene>
    <name evidence="1" type="ORF">VSDG_00632</name>
</gene>
<accession>A0A423WNI0</accession>
<keyword evidence="2" id="KW-1185">Reference proteome</keyword>
<name>A0A423WNI0_CYTCH</name>
<sequence length="170" mass="17975">MPLPVYVNPAVDSSCACFSDLAFRLLVRLRQRRLPTSARAITPHGTATPAAMATVLELLADATEVARTGVEVAVAAVVEAVAAGEGDPVAFAVEAARFFHISPGFSAICDLHIPAVVVGRPAETPRAQYASNTEMALEACADQIGELHESEMAHVIRVLNSELESVQKQV</sequence>
<reference evidence="1 2" key="1">
    <citation type="submission" date="2015-09" db="EMBL/GenBank/DDBJ databases">
        <title>Host preference determinants of Valsa canker pathogens revealed by comparative genomics.</title>
        <authorList>
            <person name="Yin Z."/>
            <person name="Huang L."/>
        </authorList>
    </citation>
    <scope>NUCLEOTIDE SEQUENCE [LARGE SCALE GENOMIC DNA]</scope>
    <source>
        <strain evidence="1 2">YSFL</strain>
    </source>
</reference>
<dbReference type="Proteomes" id="UP000284375">
    <property type="component" value="Unassembled WGS sequence"/>
</dbReference>
<proteinExistence type="predicted"/>
<dbReference type="EMBL" id="LJZO01000001">
    <property type="protein sequence ID" value="ROW05059.1"/>
    <property type="molecule type" value="Genomic_DNA"/>
</dbReference>
<organism evidence="1 2">
    <name type="scientific">Cytospora chrysosperma</name>
    <name type="common">Cytospora canker fungus</name>
    <name type="synonym">Sphaeria chrysosperma</name>
    <dbReference type="NCBI Taxonomy" id="252740"/>
    <lineage>
        <taxon>Eukaryota</taxon>
        <taxon>Fungi</taxon>
        <taxon>Dikarya</taxon>
        <taxon>Ascomycota</taxon>
        <taxon>Pezizomycotina</taxon>
        <taxon>Sordariomycetes</taxon>
        <taxon>Sordariomycetidae</taxon>
        <taxon>Diaporthales</taxon>
        <taxon>Cytosporaceae</taxon>
        <taxon>Cytospora</taxon>
    </lineage>
</organism>